<dbReference type="PANTHER" id="PTHR12286:SF5">
    <property type="entry name" value="SACCHAROPINE DEHYDROGENASE-LIKE OXIDOREDUCTASE"/>
    <property type="match status" value="1"/>
</dbReference>
<evidence type="ECO:0000313" key="5">
    <source>
        <dbReference type="Proteomes" id="UP001605036"/>
    </source>
</evidence>
<dbReference type="InterPro" id="IPR051276">
    <property type="entry name" value="Saccharopine_DH-like_oxidrdct"/>
</dbReference>
<organism evidence="4 5">
    <name type="scientific">Riccia fluitans</name>
    <dbReference type="NCBI Taxonomy" id="41844"/>
    <lineage>
        <taxon>Eukaryota</taxon>
        <taxon>Viridiplantae</taxon>
        <taxon>Streptophyta</taxon>
        <taxon>Embryophyta</taxon>
        <taxon>Marchantiophyta</taxon>
        <taxon>Marchantiopsida</taxon>
        <taxon>Marchantiidae</taxon>
        <taxon>Marchantiales</taxon>
        <taxon>Ricciaceae</taxon>
        <taxon>Riccia</taxon>
    </lineage>
</organism>
<gene>
    <name evidence="4" type="ORF">R1flu_021525</name>
</gene>
<evidence type="ECO:0000256" key="1">
    <source>
        <dbReference type="ARBA" id="ARBA00038048"/>
    </source>
</evidence>
<comment type="similarity">
    <text evidence="1">Belongs to the saccharopine dehydrogenase family.</text>
</comment>
<evidence type="ECO:0000313" key="4">
    <source>
        <dbReference type="EMBL" id="KAL2653397.1"/>
    </source>
</evidence>
<name>A0ABD1ZQ64_9MARC</name>
<dbReference type="PANTHER" id="PTHR12286">
    <property type="entry name" value="SACCHAROPINE DEHYDROGENASE-LIKE OXIDOREDUCTASE"/>
    <property type="match status" value="1"/>
</dbReference>
<keyword evidence="2" id="KW-0472">Membrane</keyword>
<keyword evidence="2" id="KW-0812">Transmembrane</keyword>
<keyword evidence="5" id="KW-1185">Reference proteome</keyword>
<dbReference type="InterPro" id="IPR036291">
    <property type="entry name" value="NAD(P)-bd_dom_sf"/>
</dbReference>
<comment type="caution">
    <text evidence="4">The sequence shown here is derived from an EMBL/GenBank/DDBJ whole genome shotgun (WGS) entry which is preliminary data.</text>
</comment>
<feature type="domain" description="Saccharopine dehydrogenase NADP binding" evidence="3">
    <location>
        <begin position="9"/>
        <end position="145"/>
    </location>
</feature>
<reference evidence="4 5" key="1">
    <citation type="submission" date="2024-09" db="EMBL/GenBank/DDBJ databases">
        <title>Chromosome-scale assembly of Riccia fluitans.</title>
        <authorList>
            <person name="Paukszto L."/>
            <person name="Sawicki J."/>
            <person name="Karawczyk K."/>
            <person name="Piernik-Szablinska J."/>
            <person name="Szczecinska M."/>
            <person name="Mazdziarz M."/>
        </authorList>
    </citation>
    <scope>NUCLEOTIDE SEQUENCE [LARGE SCALE GENOMIC DNA]</scope>
    <source>
        <strain evidence="4">Rf_01</strain>
        <tissue evidence="4">Aerial parts of the thallus</tissue>
    </source>
</reference>
<dbReference type="SUPFAM" id="SSF51735">
    <property type="entry name" value="NAD(P)-binding Rossmann-fold domains"/>
    <property type="match status" value="1"/>
</dbReference>
<dbReference type="AlphaFoldDB" id="A0ABD1ZQ64"/>
<evidence type="ECO:0000256" key="2">
    <source>
        <dbReference type="SAM" id="Phobius"/>
    </source>
</evidence>
<evidence type="ECO:0000259" key="3">
    <source>
        <dbReference type="Pfam" id="PF03435"/>
    </source>
</evidence>
<accession>A0ABD1ZQ64</accession>
<dbReference type="InterPro" id="IPR005097">
    <property type="entry name" value="Sacchrp_dh_NADP-bd"/>
</dbReference>
<dbReference type="Proteomes" id="UP001605036">
    <property type="component" value="Unassembled WGS sequence"/>
</dbReference>
<protein>
    <recommendedName>
        <fullName evidence="3">Saccharopine dehydrogenase NADP binding domain-containing protein</fullName>
    </recommendedName>
</protein>
<keyword evidence="2" id="KW-1133">Transmembrane helix</keyword>
<dbReference type="EMBL" id="JBHFFA010000001">
    <property type="protein sequence ID" value="KAL2653397.1"/>
    <property type="molecule type" value="Genomic_DNA"/>
</dbReference>
<feature type="transmembrane region" description="Helical" evidence="2">
    <location>
        <begin position="305"/>
        <end position="324"/>
    </location>
</feature>
<dbReference type="Gene3D" id="3.40.50.720">
    <property type="entry name" value="NAD(P)-binding Rossmann-like Domain"/>
    <property type="match status" value="1"/>
</dbReference>
<proteinExistence type="inferred from homology"/>
<sequence length="452" mass="49987">MAEELMVDVMIFGATGYTGKYVIRELLKFADSSPSGGPRRVGIAGRNKAKLSSSLKWALEGKTPGTPVSIFEANVDDLSSIASMCKKTRLLLNCVGPFRKYGEPVVAACVEAGVDYLDITGEPEFMERMEAKYDEEARKKGSLVVSACGYDSIPAEFGAIFNSRQFQPPALPQSCDSYLVLGTRAGRMHGNIGTWESAVLGVAHEKELQSLRKSRPRRLRPEIPGAVEKKTGLCHYEENSGTWAAKLPSADAILVRRTIATKMQHPEGLPTSEEEENPEFLSTKKQKWDEIKPVHFGVYFATKQFSGMIGYFLLGIVLFIMAQFKFGRFLLLKYPEIFSFGVFLKQGPTEEEVKNSYFQQWFVGKGFSDSSKPITKTTKPDMKVVTRMSGPEIGYITTPICLVQCALLVLDQRSKLPKGGVLTPGPAFAATDLIERLDQNGLKFDVVSTNRI</sequence>
<dbReference type="Pfam" id="PF03435">
    <property type="entry name" value="Sacchrp_dh_NADP"/>
    <property type="match status" value="1"/>
</dbReference>